<organism evidence="2 3">
    <name type="scientific">Euphydryas editha</name>
    <name type="common">Edith's checkerspot</name>
    <dbReference type="NCBI Taxonomy" id="104508"/>
    <lineage>
        <taxon>Eukaryota</taxon>
        <taxon>Metazoa</taxon>
        <taxon>Ecdysozoa</taxon>
        <taxon>Arthropoda</taxon>
        <taxon>Hexapoda</taxon>
        <taxon>Insecta</taxon>
        <taxon>Pterygota</taxon>
        <taxon>Neoptera</taxon>
        <taxon>Endopterygota</taxon>
        <taxon>Lepidoptera</taxon>
        <taxon>Glossata</taxon>
        <taxon>Ditrysia</taxon>
        <taxon>Papilionoidea</taxon>
        <taxon>Nymphalidae</taxon>
        <taxon>Nymphalinae</taxon>
        <taxon>Euphydryas</taxon>
    </lineage>
</organism>
<evidence type="ECO:0000313" key="3">
    <source>
        <dbReference type="Proteomes" id="UP001153954"/>
    </source>
</evidence>
<evidence type="ECO:0000313" key="2">
    <source>
        <dbReference type="EMBL" id="CAH2088324.1"/>
    </source>
</evidence>
<dbReference type="Proteomes" id="UP001153954">
    <property type="component" value="Unassembled WGS sequence"/>
</dbReference>
<evidence type="ECO:0000256" key="1">
    <source>
        <dbReference type="SAM" id="Phobius"/>
    </source>
</evidence>
<keyword evidence="1" id="KW-0812">Transmembrane</keyword>
<sequence>MDLPPLFTIIRKNEKVATRKKKHFIKKKKHKSEKPKRHLDALALAINSIISTNPTCEFTLASDSSSEVLTDPVSMFTSPLDDPPPSEVYSPKQATSKVVYTDGCNEAPPGETNTELIQSHDKEAFSENINHLLSIGVNETQSIETISGTEYGTIKEVNMTPLVEKTTELIQLHDKEAFSENINHLLSIGVNETQSIETISGTEYGTIKDVNMTPLVEKTTELIPSQDKEAFDENINHLFSIGGNEMQSIEIISGTEYGTIKEVNVTQSETEAPPVEKTTELIPLQDKEAFSENINHLSSIGVNETQSINTISEMEYGIIKEVDTTQSETPSNVSTSALKEMPSEFHQRLPDEPEVENPIDDYIENMLRKTPEELLHPLSNLSFNKSTNDIIPEFNVDLPISLDLGYDVNYLNPDYVILTEIKKKIVNLQGLDINDLHLYLLSNFDAIHKNVHLRYLLDLVLQYKLAVKHKSSTIEAVENSINSYILNTLLLLLYFFVLIYKTCPTIHDSRTISLYG</sequence>
<accession>A0AAU9TL42</accession>
<dbReference type="EMBL" id="CAKOGL010000007">
    <property type="protein sequence ID" value="CAH2088324.1"/>
    <property type="molecule type" value="Genomic_DNA"/>
</dbReference>
<reference evidence="2" key="1">
    <citation type="submission" date="2022-03" db="EMBL/GenBank/DDBJ databases">
        <authorList>
            <person name="Tunstrom K."/>
        </authorList>
    </citation>
    <scope>NUCLEOTIDE SEQUENCE</scope>
</reference>
<gene>
    <name evidence="2" type="ORF">EEDITHA_LOCUS4495</name>
</gene>
<keyword evidence="3" id="KW-1185">Reference proteome</keyword>
<protein>
    <submittedName>
        <fullName evidence="2">Uncharacterized protein</fullName>
    </submittedName>
</protein>
<feature type="transmembrane region" description="Helical" evidence="1">
    <location>
        <begin position="481"/>
        <end position="500"/>
    </location>
</feature>
<comment type="caution">
    <text evidence="2">The sequence shown here is derived from an EMBL/GenBank/DDBJ whole genome shotgun (WGS) entry which is preliminary data.</text>
</comment>
<keyword evidence="1" id="KW-1133">Transmembrane helix</keyword>
<proteinExistence type="predicted"/>
<dbReference type="AlphaFoldDB" id="A0AAU9TL42"/>
<keyword evidence="1" id="KW-0472">Membrane</keyword>
<name>A0AAU9TL42_EUPED</name>